<protein>
    <recommendedName>
        <fullName evidence="1">Methyltransferase domain-containing protein</fullName>
    </recommendedName>
</protein>
<dbReference type="Pfam" id="PF13649">
    <property type="entry name" value="Methyltransf_25"/>
    <property type="match status" value="1"/>
</dbReference>
<feature type="domain" description="Methyltransferase" evidence="1">
    <location>
        <begin position="40"/>
        <end position="134"/>
    </location>
</feature>
<dbReference type="InterPro" id="IPR029063">
    <property type="entry name" value="SAM-dependent_MTases_sf"/>
</dbReference>
<reference evidence="2 3" key="1">
    <citation type="submission" date="2023-07" db="EMBL/GenBank/DDBJ databases">
        <title>Sequencing the genomes of 1000 actinobacteria strains.</title>
        <authorList>
            <person name="Klenk H.-P."/>
        </authorList>
    </citation>
    <scope>NUCLEOTIDE SEQUENCE [LARGE SCALE GENOMIC DNA]</scope>
    <source>
        <strain evidence="2 3">DSM 14785</strain>
    </source>
</reference>
<organism evidence="2 3">
    <name type="scientific">Cellulomonas iranensis</name>
    <dbReference type="NCBI Taxonomy" id="76862"/>
    <lineage>
        <taxon>Bacteria</taxon>
        <taxon>Bacillati</taxon>
        <taxon>Actinomycetota</taxon>
        <taxon>Actinomycetes</taxon>
        <taxon>Micrococcales</taxon>
        <taxon>Cellulomonadaceae</taxon>
        <taxon>Cellulomonas</taxon>
    </lineage>
</organism>
<sequence length="243" mass="26403">MRAADFYTGIVAEAYGPLRGDVVEAGPYLDFVRAEGEPALELGCGDVGPFLELVAAGIDVEGVDSSADMVRRCREKAAAQGLTATVHHQRMEDLALPRRFRSVYLAGATFNLLPDDATAAAALLSITRHLLPGGAALVPLWSPPPTPAEQIGRVREAVTEQGRQARFHVVGEEYDAAARTRTTHVRYRLDGPDGVQEADRDWVMHWYTDDGFRLLAEGAGLTVERVEVPADDERVVLLRRAGS</sequence>
<name>A0ABU0GK58_9CELL</name>
<keyword evidence="3" id="KW-1185">Reference proteome</keyword>
<evidence type="ECO:0000313" key="3">
    <source>
        <dbReference type="Proteomes" id="UP001240250"/>
    </source>
</evidence>
<dbReference type="RefSeq" id="WP_070318548.1">
    <property type="nucleotide sequence ID" value="NZ_JAUSVM010000001.1"/>
</dbReference>
<gene>
    <name evidence="2" type="ORF">JO380_001371</name>
</gene>
<dbReference type="SUPFAM" id="SSF53335">
    <property type="entry name" value="S-adenosyl-L-methionine-dependent methyltransferases"/>
    <property type="match status" value="1"/>
</dbReference>
<accession>A0ABU0GK58</accession>
<proteinExistence type="predicted"/>
<dbReference type="Gene3D" id="2.20.130.10">
    <property type="entry name" value="CAC2371-like domains"/>
    <property type="match status" value="1"/>
</dbReference>
<dbReference type="Gene3D" id="3.40.50.150">
    <property type="entry name" value="Vaccinia Virus protein VP39"/>
    <property type="match status" value="1"/>
</dbReference>
<comment type="caution">
    <text evidence="2">The sequence shown here is derived from an EMBL/GenBank/DDBJ whole genome shotgun (WGS) entry which is preliminary data.</text>
</comment>
<dbReference type="InterPro" id="IPR041698">
    <property type="entry name" value="Methyltransf_25"/>
</dbReference>
<dbReference type="Proteomes" id="UP001240250">
    <property type="component" value="Unassembled WGS sequence"/>
</dbReference>
<evidence type="ECO:0000313" key="2">
    <source>
        <dbReference type="EMBL" id="MDQ0424990.1"/>
    </source>
</evidence>
<evidence type="ECO:0000259" key="1">
    <source>
        <dbReference type="Pfam" id="PF13649"/>
    </source>
</evidence>
<dbReference type="EMBL" id="JAUSVM010000001">
    <property type="protein sequence ID" value="MDQ0424990.1"/>
    <property type="molecule type" value="Genomic_DNA"/>
</dbReference>